<dbReference type="OrthoDB" id="7051771at2"/>
<dbReference type="PANTHER" id="PTHR33406">
    <property type="entry name" value="MEMBRANE PROTEIN MJ1562-RELATED"/>
    <property type="match status" value="1"/>
</dbReference>
<keyword evidence="3 6" id="KW-0812">Transmembrane</keyword>
<comment type="subcellular location">
    <subcellularLocation>
        <location evidence="1">Cell membrane</location>
        <topology evidence="1">Multi-pass membrane protein</topology>
    </subcellularLocation>
</comment>
<feature type="transmembrane region" description="Helical" evidence="6">
    <location>
        <begin position="682"/>
        <end position="701"/>
    </location>
</feature>
<dbReference type="Proteomes" id="UP000095658">
    <property type="component" value="Unassembled WGS sequence"/>
</dbReference>
<dbReference type="InterPro" id="IPR004869">
    <property type="entry name" value="MMPL_dom"/>
</dbReference>
<dbReference type="PANTHER" id="PTHR33406:SF13">
    <property type="entry name" value="MEMBRANE PROTEIN YDFJ"/>
    <property type="match status" value="1"/>
</dbReference>
<dbReference type="InterPro" id="IPR050545">
    <property type="entry name" value="Mycobact_MmpL"/>
</dbReference>
<evidence type="ECO:0000313" key="9">
    <source>
        <dbReference type="Proteomes" id="UP000095658"/>
    </source>
</evidence>
<comment type="caution">
    <text evidence="8">The sequence shown here is derived from an EMBL/GenBank/DDBJ whole genome shotgun (WGS) entry which is preliminary data.</text>
</comment>
<feature type="transmembrane region" description="Helical" evidence="6">
    <location>
        <begin position="656"/>
        <end position="676"/>
    </location>
</feature>
<gene>
    <name evidence="8" type="ORF">BA724_01265</name>
</gene>
<feature type="transmembrane region" description="Helical" evidence="6">
    <location>
        <begin position="25"/>
        <end position="44"/>
    </location>
</feature>
<keyword evidence="5 6" id="KW-0472">Membrane</keyword>
<feature type="domain" description="SSD" evidence="7">
    <location>
        <begin position="212"/>
        <end position="331"/>
    </location>
</feature>
<dbReference type="EMBL" id="MAMP01000001">
    <property type="protein sequence ID" value="OES46742.1"/>
    <property type="molecule type" value="Genomic_DNA"/>
</dbReference>
<evidence type="ECO:0000259" key="7">
    <source>
        <dbReference type="PROSITE" id="PS50156"/>
    </source>
</evidence>
<feature type="transmembrane region" description="Helical" evidence="6">
    <location>
        <begin position="605"/>
        <end position="624"/>
    </location>
</feature>
<feature type="transmembrane region" description="Helical" evidence="6">
    <location>
        <begin position="572"/>
        <end position="593"/>
    </location>
</feature>
<keyword evidence="2" id="KW-1003">Cell membrane</keyword>
<dbReference type="Pfam" id="PF03176">
    <property type="entry name" value="MMPL"/>
    <property type="match status" value="2"/>
</dbReference>
<feature type="transmembrane region" description="Helical" evidence="6">
    <location>
        <begin position="187"/>
        <end position="217"/>
    </location>
</feature>
<keyword evidence="9" id="KW-1185">Reference proteome</keyword>
<dbReference type="PROSITE" id="PS50156">
    <property type="entry name" value="SSD"/>
    <property type="match status" value="1"/>
</dbReference>
<evidence type="ECO:0000256" key="4">
    <source>
        <dbReference type="ARBA" id="ARBA00022989"/>
    </source>
</evidence>
<dbReference type="Gene3D" id="1.20.1640.10">
    <property type="entry name" value="Multidrug efflux transporter AcrB transmembrane domain"/>
    <property type="match status" value="2"/>
</dbReference>
<accession>A0A1E7DUI6</accession>
<evidence type="ECO:0000256" key="3">
    <source>
        <dbReference type="ARBA" id="ARBA00022692"/>
    </source>
</evidence>
<dbReference type="SUPFAM" id="SSF82866">
    <property type="entry name" value="Multidrug efflux transporter AcrB transmembrane domain"/>
    <property type="match status" value="2"/>
</dbReference>
<evidence type="ECO:0000256" key="1">
    <source>
        <dbReference type="ARBA" id="ARBA00004651"/>
    </source>
</evidence>
<dbReference type="AlphaFoldDB" id="A0A1E7DUI6"/>
<evidence type="ECO:0000313" key="8">
    <source>
        <dbReference type="EMBL" id="OES46742.1"/>
    </source>
</evidence>
<feature type="transmembrane region" description="Helical" evidence="6">
    <location>
        <begin position="281"/>
        <end position="300"/>
    </location>
</feature>
<feature type="transmembrane region" description="Helical" evidence="6">
    <location>
        <begin position="363"/>
        <end position="381"/>
    </location>
</feature>
<protein>
    <recommendedName>
        <fullName evidence="7">SSD domain-containing protein</fullName>
    </recommendedName>
</protein>
<proteinExistence type="predicted"/>
<evidence type="ECO:0000256" key="6">
    <source>
        <dbReference type="SAM" id="Phobius"/>
    </source>
</evidence>
<dbReference type="STRING" id="1714016.BA724_01265"/>
<dbReference type="InterPro" id="IPR000731">
    <property type="entry name" value="SSD"/>
</dbReference>
<evidence type="ECO:0000256" key="5">
    <source>
        <dbReference type="ARBA" id="ARBA00023136"/>
    </source>
</evidence>
<feature type="transmembrane region" description="Helical" evidence="6">
    <location>
        <begin position="546"/>
        <end position="565"/>
    </location>
</feature>
<feature type="transmembrane region" description="Helical" evidence="6">
    <location>
        <begin position="306"/>
        <end position="329"/>
    </location>
</feature>
<dbReference type="GO" id="GO:0005886">
    <property type="term" value="C:plasma membrane"/>
    <property type="evidence" value="ECO:0007669"/>
    <property type="project" value="UniProtKB-SubCell"/>
</dbReference>
<reference evidence="8 9" key="1">
    <citation type="submission" date="2016-06" db="EMBL/GenBank/DDBJ databases">
        <title>Domibacillus iocasae genome sequencing.</title>
        <authorList>
            <person name="Verma A."/>
            <person name="Pal Y."/>
            <person name="Ojha A.K."/>
            <person name="Krishnamurthi S."/>
        </authorList>
    </citation>
    <scope>NUCLEOTIDE SEQUENCE [LARGE SCALE GENOMIC DNA]</scope>
    <source>
        <strain evidence="8 9">DSM 29979</strain>
    </source>
</reference>
<feature type="transmembrane region" description="Helical" evidence="6">
    <location>
        <begin position="229"/>
        <end position="253"/>
    </location>
</feature>
<keyword evidence="4 6" id="KW-1133">Transmembrane helix</keyword>
<name>A0A1E7DUI6_9BACI</name>
<evidence type="ECO:0000256" key="2">
    <source>
        <dbReference type="ARBA" id="ARBA00022475"/>
    </source>
</evidence>
<sequence length="728" mass="79364">MKDITIKGAFILNHSPSFVIRSWKFILALWLIAAVTFGFFAAKLPSKLEGDGFRTDGDYETVQKELHDTFDFPENTLLVLFEKNESESENAFRSKIESTLTSIDGSVSPSAIDSPIENSDWMEADIAYAAVHFEDESIAMDPVIENVRSIIDQKDGISLTGGPVISKDINKASQDDLKRAELIGLPVALIVLLLALGSVVASVLPLIVGGVTIVIGFGILSFIADSVDLAIFILNIAPMLGLALSIDFSLLFINRYKEERANGRTIDEALQITQSKSGHSILFSALCVFIGLGSVLLIDIDIFKNVAIGGMTVIAIAVIASMTLLPAMLKLLGDRVDKWQILRPNPDASNRWRTFAGFVMKRPVLIALLALVILGAGIIPVKNMNLAIPAADSLPKTFESRTAYDKIEEAFMQDAASTVYAVAERKDGWLNEEGLAVIKDLQGEFEQEKAVSEAETLFSISGQTDPAKLAALLENPQSSAQLQPVIDGLIKEDQLLLPISLNVEADSDAAQTLVRNWSTVDWPVDIAFGGQPKFNQELYDEIFNKVIPVLSVILISTFFILMIAFRSILIPLKAILMNVISLGATFGVLVWLFQGGHFGMEPADISLILPVLVFSLVFGLSMDYEVFLISRIREYYLETRDNTYATVEGLASTSKIITSAALIMIVITGAFAFTGVVPVKQIGIGIAVAIAIDATIVRLLLVPSLMKLLGTANWWMPFKRSPEKSSLK</sequence>
<organism evidence="8 9">
    <name type="scientific">Domibacillus iocasae</name>
    <dbReference type="NCBI Taxonomy" id="1714016"/>
    <lineage>
        <taxon>Bacteria</taxon>
        <taxon>Bacillati</taxon>
        <taxon>Bacillota</taxon>
        <taxon>Bacilli</taxon>
        <taxon>Bacillales</taxon>
        <taxon>Bacillaceae</taxon>
        <taxon>Domibacillus</taxon>
    </lineage>
</organism>